<accession>A0A2U1KPM1</accession>
<dbReference type="Proteomes" id="UP000245207">
    <property type="component" value="Unassembled WGS sequence"/>
</dbReference>
<protein>
    <submittedName>
        <fullName evidence="1">Ankyrin repeat family protein</fullName>
    </submittedName>
</protein>
<sequence length="332" mass="36891">MGCSMLDTGQQAGTNSGVFYESSRRSRSTSGGCISGPKVIDFSAEFLKNDTSQQAGTNYGVFYESSRRSRSTSGGAAGFTRIDDPYEPPLSCEIHWAKKNRSIHQITGLKGTAVNIQCMMFGNMGTLQEPVFCLLGAQARVRKLSVSDFHQCRQLIFRCRRRALETNGWLLYTAASASDFPFVQELLHKDALPVFYEGEYRVTDALYAASRGIYCYLDWLDSKLTMLAITPYGFYIPSKLEFVESKMVANIKAGDVDKNLEISQAKRDIEAALHALLKSLSFVVINYGVVILLRQDNLALRADHGFWDLIKEGSEKGNAAEFADMLAARQDV</sequence>
<dbReference type="EMBL" id="PKPP01015338">
    <property type="protein sequence ID" value="PWA38720.1"/>
    <property type="molecule type" value="Genomic_DNA"/>
</dbReference>
<dbReference type="STRING" id="35608.A0A2U1KPM1"/>
<evidence type="ECO:0000313" key="2">
    <source>
        <dbReference type="Proteomes" id="UP000245207"/>
    </source>
</evidence>
<keyword evidence="2" id="KW-1185">Reference proteome</keyword>
<reference evidence="1 2" key="1">
    <citation type="journal article" date="2018" name="Mol. Plant">
        <title>The genome of Artemisia annua provides insight into the evolution of Asteraceae family and artemisinin biosynthesis.</title>
        <authorList>
            <person name="Shen Q."/>
            <person name="Zhang L."/>
            <person name="Liao Z."/>
            <person name="Wang S."/>
            <person name="Yan T."/>
            <person name="Shi P."/>
            <person name="Liu M."/>
            <person name="Fu X."/>
            <person name="Pan Q."/>
            <person name="Wang Y."/>
            <person name="Lv Z."/>
            <person name="Lu X."/>
            <person name="Zhang F."/>
            <person name="Jiang W."/>
            <person name="Ma Y."/>
            <person name="Chen M."/>
            <person name="Hao X."/>
            <person name="Li L."/>
            <person name="Tang Y."/>
            <person name="Lv G."/>
            <person name="Zhou Y."/>
            <person name="Sun X."/>
            <person name="Brodelius P.E."/>
            <person name="Rose J.K.C."/>
            <person name="Tang K."/>
        </authorList>
    </citation>
    <scope>NUCLEOTIDE SEQUENCE [LARGE SCALE GENOMIC DNA]</scope>
    <source>
        <strain evidence="2">cv. Huhao1</strain>
        <tissue evidence="1">Leaf</tissue>
    </source>
</reference>
<evidence type="ECO:0000313" key="1">
    <source>
        <dbReference type="EMBL" id="PWA38720.1"/>
    </source>
</evidence>
<organism evidence="1 2">
    <name type="scientific">Artemisia annua</name>
    <name type="common">Sweet wormwood</name>
    <dbReference type="NCBI Taxonomy" id="35608"/>
    <lineage>
        <taxon>Eukaryota</taxon>
        <taxon>Viridiplantae</taxon>
        <taxon>Streptophyta</taxon>
        <taxon>Embryophyta</taxon>
        <taxon>Tracheophyta</taxon>
        <taxon>Spermatophyta</taxon>
        <taxon>Magnoliopsida</taxon>
        <taxon>eudicotyledons</taxon>
        <taxon>Gunneridae</taxon>
        <taxon>Pentapetalae</taxon>
        <taxon>asterids</taxon>
        <taxon>campanulids</taxon>
        <taxon>Asterales</taxon>
        <taxon>Asteraceae</taxon>
        <taxon>Asteroideae</taxon>
        <taxon>Anthemideae</taxon>
        <taxon>Artemisiinae</taxon>
        <taxon>Artemisia</taxon>
    </lineage>
</organism>
<dbReference type="AlphaFoldDB" id="A0A2U1KPM1"/>
<proteinExistence type="predicted"/>
<gene>
    <name evidence="1" type="ORF">CTI12_AA578830</name>
</gene>
<name>A0A2U1KPM1_ARTAN</name>
<comment type="caution">
    <text evidence="1">The sequence shown here is derived from an EMBL/GenBank/DDBJ whole genome shotgun (WGS) entry which is preliminary data.</text>
</comment>